<proteinExistence type="predicted"/>
<name>A0A0S4XRS0_9BACT</name>
<sequence>MLDFKIIFREGSEENGCIVHESYSCDFTINGESLLSMIIREAGGHKDFLGCFARGWKNLNEHSLNQLLLNEAPEIESGRSLIYVCPECTDIGCGAYGCKITRQNGVYIWNDFAYENGYEDPQPVEGVGPFEFSAENYESVVRAAYAL</sequence>
<evidence type="ECO:0000313" key="1">
    <source>
        <dbReference type="EMBL" id="CUV66577.1"/>
    </source>
</evidence>
<dbReference type="AlphaFoldDB" id="A0A0S4XRS0"/>
<gene>
    <name evidence="1" type="ORF">BN3087_910010</name>
</gene>
<organism evidence="1">
    <name type="scientific">Sulfurovum sp. enrichment culture clone C5</name>
    <dbReference type="NCBI Taxonomy" id="497650"/>
    <lineage>
        <taxon>Bacteria</taxon>
        <taxon>Pseudomonadati</taxon>
        <taxon>Campylobacterota</taxon>
        <taxon>Epsilonproteobacteria</taxon>
        <taxon>Campylobacterales</taxon>
        <taxon>Sulfurovaceae</taxon>
        <taxon>Sulfurovum</taxon>
        <taxon>environmental samples</taxon>
    </lineage>
</organism>
<accession>A0A0S4XRS0</accession>
<reference evidence="1" key="1">
    <citation type="submission" date="2015-11" db="EMBL/GenBank/DDBJ databases">
        <authorList>
            <person name="Zhang Y."/>
            <person name="Guo Z."/>
        </authorList>
    </citation>
    <scope>NUCLEOTIDE SEQUENCE</scope>
    <source>
        <strain evidence="1">BN30871</strain>
    </source>
</reference>
<protein>
    <submittedName>
        <fullName evidence="1">Uncharacterized protein</fullName>
    </submittedName>
</protein>
<dbReference type="EMBL" id="FAXN01000097">
    <property type="protein sequence ID" value="CUV66577.1"/>
    <property type="molecule type" value="Genomic_DNA"/>
</dbReference>